<evidence type="ECO:0000313" key="2">
    <source>
        <dbReference type="Proteomes" id="UP001595840"/>
    </source>
</evidence>
<dbReference type="EMBL" id="JBHSCX010000003">
    <property type="protein sequence ID" value="MFC4361601.1"/>
    <property type="molecule type" value="Genomic_DNA"/>
</dbReference>
<proteinExistence type="predicted"/>
<evidence type="ECO:0000313" key="1">
    <source>
        <dbReference type="EMBL" id="MFC4361601.1"/>
    </source>
</evidence>
<gene>
    <name evidence="1" type="ORF">ACFOX3_04760</name>
</gene>
<organism evidence="1 2">
    <name type="scientific">Simiduia curdlanivorans</name>
    <dbReference type="NCBI Taxonomy" id="1492769"/>
    <lineage>
        <taxon>Bacteria</taxon>
        <taxon>Pseudomonadati</taxon>
        <taxon>Pseudomonadota</taxon>
        <taxon>Gammaproteobacteria</taxon>
        <taxon>Cellvibrionales</taxon>
        <taxon>Cellvibrionaceae</taxon>
        <taxon>Simiduia</taxon>
    </lineage>
</organism>
<reference evidence="2" key="1">
    <citation type="journal article" date="2019" name="Int. J. Syst. Evol. Microbiol.">
        <title>The Global Catalogue of Microorganisms (GCM) 10K type strain sequencing project: providing services to taxonomists for standard genome sequencing and annotation.</title>
        <authorList>
            <consortium name="The Broad Institute Genomics Platform"/>
            <consortium name="The Broad Institute Genome Sequencing Center for Infectious Disease"/>
            <person name="Wu L."/>
            <person name="Ma J."/>
        </authorList>
    </citation>
    <scope>NUCLEOTIDE SEQUENCE [LARGE SCALE GENOMIC DNA]</scope>
    <source>
        <strain evidence="2">CECT 8570</strain>
    </source>
</reference>
<dbReference type="Proteomes" id="UP001595840">
    <property type="component" value="Unassembled WGS sequence"/>
</dbReference>
<accession>A0ABV8V2G6</accession>
<sequence length="78" mass="8841">MPHLFGLWVSVSWPKLLEISININELMGLSAVLFGWPSALGLGNWRSLVLHRFDQSERNIKLTVPADEKNAGEQVLNW</sequence>
<keyword evidence="2" id="KW-1185">Reference proteome</keyword>
<protein>
    <submittedName>
        <fullName evidence="1">Uncharacterized protein</fullName>
    </submittedName>
</protein>
<comment type="caution">
    <text evidence="1">The sequence shown here is derived from an EMBL/GenBank/DDBJ whole genome shotgun (WGS) entry which is preliminary data.</text>
</comment>
<name>A0ABV8V2G6_9GAMM</name>
<dbReference type="RefSeq" id="WP_290259462.1">
    <property type="nucleotide sequence ID" value="NZ_JAUFQG010000004.1"/>
</dbReference>